<feature type="compositionally biased region" description="Basic and acidic residues" evidence="1">
    <location>
        <begin position="402"/>
        <end position="423"/>
    </location>
</feature>
<feature type="compositionally biased region" description="Acidic residues" evidence="1">
    <location>
        <begin position="444"/>
        <end position="484"/>
    </location>
</feature>
<feature type="compositionally biased region" description="Basic and acidic residues" evidence="1">
    <location>
        <begin position="174"/>
        <end position="184"/>
    </location>
</feature>
<dbReference type="AlphaFoldDB" id="M3DCM7"/>
<evidence type="ECO:0000313" key="2">
    <source>
        <dbReference type="EMBL" id="EMF15569.1"/>
    </source>
</evidence>
<dbReference type="eggNOG" id="ENOG502T948">
    <property type="taxonomic scope" value="Eukaryota"/>
</dbReference>
<feature type="compositionally biased region" description="Basic residues" evidence="1">
    <location>
        <begin position="195"/>
        <end position="213"/>
    </location>
</feature>
<feature type="region of interest" description="Disordered" evidence="1">
    <location>
        <begin position="161"/>
        <end position="246"/>
    </location>
</feature>
<feature type="compositionally biased region" description="Low complexity" evidence="1">
    <location>
        <begin position="355"/>
        <end position="367"/>
    </location>
</feature>
<name>M3DCM7_SPHMS</name>
<accession>M3DCM7</accession>
<feature type="compositionally biased region" description="Pro residues" evidence="1">
    <location>
        <begin position="323"/>
        <end position="338"/>
    </location>
</feature>
<dbReference type="Proteomes" id="UP000016931">
    <property type="component" value="Unassembled WGS sequence"/>
</dbReference>
<keyword evidence="3" id="KW-1185">Reference proteome</keyword>
<dbReference type="HOGENOM" id="CLU_536566_0_0_1"/>
<proteinExistence type="predicted"/>
<dbReference type="EMBL" id="KB456261">
    <property type="protein sequence ID" value="EMF15569.1"/>
    <property type="molecule type" value="Genomic_DNA"/>
</dbReference>
<sequence>MIIFKNHRLRVGYRKEDWHDVWYAPAAHYEPDDDDYSEFELYKSPYGGRTANEPTEGEVVWIGNFDIKQCESSDRKERMRKHRITLYRAWKYCDETDPEQVRRLEEELNQPDCRRWQSWFTHAKKWKRTKLQSRKRKRNDLVNSEPVQAVLASGTLLSEVDITSDSEDSAYGSEAEREMAEERRKKGLSMPPPPRPKRRRGRGRGKFSRKSRKGGGGDDDRANDNEDDFPPLMSGGLGDLDRSWTPRYNEPNGLGFIMNVPDEADPTKSARLKSTIKAGKKKYQATTIEGYLNDNSDLNVHDWEPDDENSNSMSASQFDARPPEGPPDLPAYDFPPTPQASQRTIDLGRNISGMAARNRAAAEQAARSSLSDHGVALRRGSRSESSSNAGVGDVGVNPAVGRDSRSGSHREGSVMDQRDRDNAGLDDDVALARALRLSERPGEDGYDEGPEENYEENYEENAEHDESAEHDENDGNDDNDDGDENDRIRRERRSSLARGDGDAVLDRE</sequence>
<dbReference type="OrthoDB" id="3649008at2759"/>
<feature type="compositionally biased region" description="Basic and acidic residues" evidence="1">
    <location>
        <begin position="499"/>
        <end position="508"/>
    </location>
</feature>
<reference evidence="2 3" key="1">
    <citation type="journal article" date="2012" name="PLoS Pathog.">
        <title>Diverse lifestyles and strategies of plant pathogenesis encoded in the genomes of eighteen Dothideomycetes fungi.</title>
        <authorList>
            <person name="Ohm R.A."/>
            <person name="Feau N."/>
            <person name="Henrissat B."/>
            <person name="Schoch C.L."/>
            <person name="Horwitz B.A."/>
            <person name="Barry K.W."/>
            <person name="Condon B.J."/>
            <person name="Copeland A.C."/>
            <person name="Dhillon B."/>
            <person name="Glaser F."/>
            <person name="Hesse C.N."/>
            <person name="Kosti I."/>
            <person name="LaButti K."/>
            <person name="Lindquist E.A."/>
            <person name="Lucas S."/>
            <person name="Salamov A.A."/>
            <person name="Bradshaw R.E."/>
            <person name="Ciuffetti L."/>
            <person name="Hamelin R.C."/>
            <person name="Kema G.H.J."/>
            <person name="Lawrence C."/>
            <person name="Scott J.A."/>
            <person name="Spatafora J.W."/>
            <person name="Turgeon B.G."/>
            <person name="de Wit P.J.G.M."/>
            <person name="Zhong S."/>
            <person name="Goodwin S.B."/>
            <person name="Grigoriev I.V."/>
        </authorList>
    </citation>
    <scope>NUCLEOTIDE SEQUENCE [LARGE SCALE GENOMIC DNA]</scope>
    <source>
        <strain evidence="2 3">SO2202</strain>
    </source>
</reference>
<feature type="compositionally biased region" description="Basic and acidic residues" evidence="1">
    <location>
        <begin position="215"/>
        <end position="224"/>
    </location>
</feature>
<evidence type="ECO:0000256" key="1">
    <source>
        <dbReference type="SAM" id="MobiDB-lite"/>
    </source>
</evidence>
<organism evidence="2 3">
    <name type="scientific">Sphaerulina musiva (strain SO2202)</name>
    <name type="common">Poplar stem canker fungus</name>
    <name type="synonym">Septoria musiva</name>
    <dbReference type="NCBI Taxonomy" id="692275"/>
    <lineage>
        <taxon>Eukaryota</taxon>
        <taxon>Fungi</taxon>
        <taxon>Dikarya</taxon>
        <taxon>Ascomycota</taxon>
        <taxon>Pezizomycotina</taxon>
        <taxon>Dothideomycetes</taxon>
        <taxon>Dothideomycetidae</taxon>
        <taxon>Mycosphaerellales</taxon>
        <taxon>Mycosphaerellaceae</taxon>
        <taxon>Sphaerulina</taxon>
    </lineage>
</organism>
<evidence type="ECO:0000313" key="3">
    <source>
        <dbReference type="Proteomes" id="UP000016931"/>
    </source>
</evidence>
<dbReference type="GeneID" id="27897732"/>
<feature type="region of interest" description="Disordered" evidence="1">
    <location>
        <begin position="289"/>
        <end position="508"/>
    </location>
</feature>
<gene>
    <name evidence="2" type="ORF">SEPMUDRAFT_105812</name>
</gene>
<dbReference type="RefSeq" id="XP_016763690.1">
    <property type="nucleotide sequence ID" value="XM_016900595.1"/>
</dbReference>
<protein>
    <submittedName>
        <fullName evidence="2">Uncharacterized protein</fullName>
    </submittedName>
</protein>